<keyword evidence="2" id="KW-1185">Reference proteome</keyword>
<dbReference type="KEGG" id="tpi:TREPR_1248"/>
<dbReference type="STRING" id="545694.TREPR_1248"/>
<proteinExistence type="predicted"/>
<name>F5YRI1_TREPZ</name>
<reference evidence="2" key="1">
    <citation type="submission" date="2009-12" db="EMBL/GenBank/DDBJ databases">
        <title>Complete sequence of Treponema primitia strain ZAS-2.</title>
        <authorList>
            <person name="Tetu S.G."/>
            <person name="Matson E."/>
            <person name="Ren Q."/>
            <person name="Seshadri R."/>
            <person name="Elbourne L."/>
            <person name="Hassan K.A."/>
            <person name="Durkin A."/>
            <person name="Radune D."/>
            <person name="Mohamoud Y."/>
            <person name="Shay R."/>
            <person name="Jin S."/>
            <person name="Zhang X."/>
            <person name="Lucey K."/>
            <person name="Ballor N.R."/>
            <person name="Ottesen E."/>
            <person name="Rosenthal R."/>
            <person name="Allen A."/>
            <person name="Leadbetter J.R."/>
            <person name="Paulsen I.T."/>
        </authorList>
    </citation>
    <scope>NUCLEOTIDE SEQUENCE [LARGE SCALE GENOMIC DNA]</scope>
    <source>
        <strain evidence="2">ATCC BAA-887 / DSM 12427 / ZAS-2</strain>
    </source>
</reference>
<reference evidence="1 2" key="2">
    <citation type="journal article" date="2011" name="ISME J.">
        <title>RNA-seq reveals cooperative metabolic interactions between two termite-gut spirochete species in co-culture.</title>
        <authorList>
            <person name="Rosenthal A.Z."/>
            <person name="Matson E.G."/>
            <person name="Eldar A."/>
            <person name="Leadbetter J.R."/>
        </authorList>
    </citation>
    <scope>NUCLEOTIDE SEQUENCE [LARGE SCALE GENOMIC DNA]</scope>
    <source>
        <strain evidence="2">ATCC BAA-887 / DSM 12427 / ZAS-2</strain>
    </source>
</reference>
<sequence length="46" mass="5211">MVFKFPAGKKAEDITVICFHPLTDLFLNFFVSGFLTAYYCSTNISL</sequence>
<dbReference type="EMBL" id="CP001843">
    <property type="protein sequence ID" value="AEF86384.1"/>
    <property type="molecule type" value="Genomic_DNA"/>
</dbReference>
<dbReference type="Proteomes" id="UP000009223">
    <property type="component" value="Chromosome"/>
</dbReference>
<gene>
    <name evidence="1" type="ordered locus">TREPR_1248</name>
</gene>
<accession>F5YRI1</accession>
<dbReference type="HOGENOM" id="CLU_3190313_0_0_12"/>
<protein>
    <submittedName>
        <fullName evidence="1">Uncharacterized protein</fullName>
    </submittedName>
</protein>
<evidence type="ECO:0000313" key="1">
    <source>
        <dbReference type="EMBL" id="AEF86384.1"/>
    </source>
</evidence>
<evidence type="ECO:0000313" key="2">
    <source>
        <dbReference type="Proteomes" id="UP000009223"/>
    </source>
</evidence>
<dbReference type="AlphaFoldDB" id="F5YRI1"/>
<organism evidence="1 2">
    <name type="scientific">Treponema primitia (strain ATCC BAA-887 / DSM 12427 / ZAS-2)</name>
    <dbReference type="NCBI Taxonomy" id="545694"/>
    <lineage>
        <taxon>Bacteria</taxon>
        <taxon>Pseudomonadati</taxon>
        <taxon>Spirochaetota</taxon>
        <taxon>Spirochaetia</taxon>
        <taxon>Spirochaetales</taxon>
        <taxon>Treponemataceae</taxon>
        <taxon>Treponema</taxon>
    </lineage>
</organism>